<evidence type="ECO:0000313" key="1">
    <source>
        <dbReference type="EMBL" id="GGE68570.1"/>
    </source>
</evidence>
<dbReference type="RefSeq" id="WP_188388057.1">
    <property type="nucleotide sequence ID" value="NZ_BMFK01000001.1"/>
</dbReference>
<proteinExistence type="predicted"/>
<reference evidence="1" key="2">
    <citation type="submission" date="2020-09" db="EMBL/GenBank/DDBJ databases">
        <authorList>
            <person name="Sun Q."/>
            <person name="Zhou Y."/>
        </authorList>
    </citation>
    <scope>NUCLEOTIDE SEQUENCE</scope>
    <source>
        <strain evidence="1">CGMCC 1.12698</strain>
    </source>
</reference>
<sequence>MQKLSTLSATKWLVEETEKIDFDNWTGCRVSNLVPRRYSHYCKIIHPIHHDKTIVDENLLWSDLDPLEGVIIELGERIRLKDLATKYNLHYTKEISIDSLIHLFNSSPRYLIGGLEGNIDDETIKEIVSVLQPFTKTGNCYFHYEMLKVPKYYEEQLYYGKLTDALDLSHDDHAEGSPSWWWEENKHWCLATEYDLSFSLFGGSKEMVDSLLANEFLECIEVDWHTRVDSKADQTNMKKG</sequence>
<organism evidence="1 2">
    <name type="scientific">Priestia taiwanensis</name>
    <dbReference type="NCBI Taxonomy" id="1347902"/>
    <lineage>
        <taxon>Bacteria</taxon>
        <taxon>Bacillati</taxon>
        <taxon>Bacillota</taxon>
        <taxon>Bacilli</taxon>
        <taxon>Bacillales</taxon>
        <taxon>Bacillaceae</taxon>
        <taxon>Priestia</taxon>
    </lineage>
</organism>
<evidence type="ECO:0000313" key="2">
    <source>
        <dbReference type="Proteomes" id="UP000605259"/>
    </source>
</evidence>
<dbReference type="Proteomes" id="UP000605259">
    <property type="component" value="Unassembled WGS sequence"/>
</dbReference>
<name>A0A917AQP8_9BACI</name>
<accession>A0A917AQP8</accession>
<protein>
    <submittedName>
        <fullName evidence="1">Uncharacterized protein</fullName>
    </submittedName>
</protein>
<keyword evidence="2" id="KW-1185">Reference proteome</keyword>
<dbReference type="AlphaFoldDB" id="A0A917AQP8"/>
<dbReference type="EMBL" id="BMFK01000001">
    <property type="protein sequence ID" value="GGE68570.1"/>
    <property type="molecule type" value="Genomic_DNA"/>
</dbReference>
<reference evidence="1" key="1">
    <citation type="journal article" date="2014" name="Int. J. Syst. Evol. Microbiol.">
        <title>Complete genome sequence of Corynebacterium casei LMG S-19264T (=DSM 44701T), isolated from a smear-ripened cheese.</title>
        <authorList>
            <consortium name="US DOE Joint Genome Institute (JGI-PGF)"/>
            <person name="Walter F."/>
            <person name="Albersmeier A."/>
            <person name="Kalinowski J."/>
            <person name="Ruckert C."/>
        </authorList>
    </citation>
    <scope>NUCLEOTIDE SEQUENCE</scope>
    <source>
        <strain evidence="1">CGMCC 1.12698</strain>
    </source>
</reference>
<comment type="caution">
    <text evidence="1">The sequence shown here is derived from an EMBL/GenBank/DDBJ whole genome shotgun (WGS) entry which is preliminary data.</text>
</comment>
<gene>
    <name evidence="1" type="ORF">GCM10007140_18290</name>
</gene>